<sequence length="89" mass="10263">MECVVKVLVGALSVAVWTTRFGTVLMQAQGSVTIAVKWDIWLETAEHPGTRKKLVRVVNVQKVISNNRQRDRTWHQGCKCWALRMERTR</sequence>
<dbReference type="AlphaFoldDB" id="A0A8S9I3P5"/>
<comment type="caution">
    <text evidence="1">The sequence shown here is derived from an EMBL/GenBank/DDBJ whole genome shotgun (WGS) entry which is preliminary data.</text>
</comment>
<accession>A0A8S9I3P5</accession>
<dbReference type="EMBL" id="QGKY02001250">
    <property type="protein sequence ID" value="KAF2564280.1"/>
    <property type="molecule type" value="Genomic_DNA"/>
</dbReference>
<organism evidence="1">
    <name type="scientific">Brassica cretica</name>
    <name type="common">Mustard</name>
    <dbReference type="NCBI Taxonomy" id="69181"/>
    <lineage>
        <taxon>Eukaryota</taxon>
        <taxon>Viridiplantae</taxon>
        <taxon>Streptophyta</taxon>
        <taxon>Embryophyta</taxon>
        <taxon>Tracheophyta</taxon>
        <taxon>Spermatophyta</taxon>
        <taxon>Magnoliopsida</taxon>
        <taxon>eudicotyledons</taxon>
        <taxon>Gunneridae</taxon>
        <taxon>Pentapetalae</taxon>
        <taxon>rosids</taxon>
        <taxon>malvids</taxon>
        <taxon>Brassicales</taxon>
        <taxon>Brassicaceae</taxon>
        <taxon>Brassiceae</taxon>
        <taxon>Brassica</taxon>
    </lineage>
</organism>
<gene>
    <name evidence="1" type="ORF">F2Q70_00018002</name>
</gene>
<evidence type="ECO:0000313" key="1">
    <source>
        <dbReference type="EMBL" id="KAF2564280.1"/>
    </source>
</evidence>
<proteinExistence type="predicted"/>
<name>A0A8S9I3P5_BRACR</name>
<reference evidence="1" key="1">
    <citation type="submission" date="2019-12" db="EMBL/GenBank/DDBJ databases">
        <title>Genome sequencing and annotation of Brassica cretica.</title>
        <authorList>
            <person name="Studholme D.J."/>
            <person name="Sarris P.F."/>
        </authorList>
    </citation>
    <scope>NUCLEOTIDE SEQUENCE</scope>
    <source>
        <strain evidence="1">PFS-102/07</strain>
        <tissue evidence="1">Leaf</tissue>
    </source>
</reference>
<protein>
    <submittedName>
        <fullName evidence="1">Uncharacterized protein</fullName>
    </submittedName>
</protein>